<sequence>MLSDSEIRRIRSHPLFQFLVLANGKLHFSTWKILPAQIEAIEYVGKKKLVPRRELAKHLGFDFEAHPEGTREHNRLKTRFYNIVSPLLSLILVGEKKTTNVSYALSYDKFRDRMNLLRKSAEYHLRG</sequence>
<protein>
    <submittedName>
        <fullName evidence="1">Uncharacterized protein</fullName>
    </submittedName>
</protein>
<evidence type="ECO:0000313" key="2">
    <source>
        <dbReference type="Proteomes" id="UP000034329"/>
    </source>
</evidence>
<gene>
    <name evidence="1" type="ORF">UX13_C0024G0004</name>
</gene>
<dbReference type="EMBL" id="LCLA01000024">
    <property type="protein sequence ID" value="KKU09982.1"/>
    <property type="molecule type" value="Genomic_DNA"/>
</dbReference>
<dbReference type="Proteomes" id="UP000034329">
    <property type="component" value="Unassembled WGS sequence"/>
</dbReference>
<dbReference type="AlphaFoldDB" id="A0A0G1MPE3"/>
<comment type="caution">
    <text evidence="1">The sequence shown here is derived from an EMBL/GenBank/DDBJ whole genome shotgun (WGS) entry which is preliminary data.</text>
</comment>
<name>A0A0G1MPE3_9BACT</name>
<organism evidence="1 2">
    <name type="scientific">Candidatus Woesebacteria bacterium GW2011_GWB1_45_5</name>
    <dbReference type="NCBI Taxonomy" id="1618581"/>
    <lineage>
        <taxon>Bacteria</taxon>
        <taxon>Candidatus Woeseibacteriota</taxon>
    </lineage>
</organism>
<proteinExistence type="predicted"/>
<evidence type="ECO:0000313" key="1">
    <source>
        <dbReference type="EMBL" id="KKU09982.1"/>
    </source>
</evidence>
<reference evidence="1 2" key="1">
    <citation type="journal article" date="2015" name="Nature">
        <title>rRNA introns, odd ribosomes, and small enigmatic genomes across a large radiation of phyla.</title>
        <authorList>
            <person name="Brown C.T."/>
            <person name="Hug L.A."/>
            <person name="Thomas B.C."/>
            <person name="Sharon I."/>
            <person name="Castelle C.J."/>
            <person name="Singh A."/>
            <person name="Wilkins M.J."/>
            <person name="Williams K.H."/>
            <person name="Banfield J.F."/>
        </authorList>
    </citation>
    <scope>NUCLEOTIDE SEQUENCE [LARGE SCALE GENOMIC DNA]</scope>
</reference>
<accession>A0A0G1MPE3</accession>